<dbReference type="STRING" id="5078.A0A135LJ37"/>
<dbReference type="EMBL" id="LHQR01000065">
    <property type="protein sequence ID" value="KXG48986.1"/>
    <property type="molecule type" value="Genomic_DNA"/>
</dbReference>
<reference evidence="1 2" key="1">
    <citation type="journal article" date="2016" name="BMC Genomics">
        <title>Genome sequencing and secondary metabolism of the postharvest pathogen Penicillium griseofulvum.</title>
        <authorList>
            <person name="Banani H."/>
            <person name="Marcet-Houben M."/>
            <person name="Ballester A.R."/>
            <person name="Abbruscato P."/>
            <person name="Gonzalez-Candelas L."/>
            <person name="Gabaldon T."/>
            <person name="Spadaro D."/>
        </authorList>
    </citation>
    <scope>NUCLEOTIDE SEQUENCE [LARGE SCALE GENOMIC DNA]</scope>
    <source>
        <strain evidence="1 2">PG3</strain>
    </source>
</reference>
<comment type="caution">
    <text evidence="1">The sequence shown here is derived from an EMBL/GenBank/DDBJ whole genome shotgun (WGS) entry which is preliminary data.</text>
</comment>
<name>A0A135LJ37_PENPA</name>
<dbReference type="OMA" id="WNDIHIP"/>
<sequence length="341" mass="39764">MDNFPKLKPKLNRFGQVEYEPSDFPMHSLPMAEHSEGIRLDQKVLADIGIKKEYLPDVPQFILHPNMDHTKKKAPFRSVFPYIHEHEPKWINGDIVVYRPIRWVPYVMLIQFYPKSELTTTIKVQTTNVLEKELYGKASFSVEASAALSYKDMALGFKATGEGHVTVTRNIKELKDLTEEGSFKYAVNELGIGMMMEVEEVARYEFRNDDIWEDFYEEEGVPDGTELHWGGDETWEKIHIRSNELNLVKQLQVVDGDLYIQMLPLPSDDKREIADMYVALSFKYKETWRRNVTGCKKAWEDWYAYIHGTFHSKVSKQNTYLAWPAWKPISTFRAVEPVKPT</sequence>
<organism evidence="1 2">
    <name type="scientific">Penicillium patulum</name>
    <name type="common">Penicillium griseofulvum</name>
    <dbReference type="NCBI Taxonomy" id="5078"/>
    <lineage>
        <taxon>Eukaryota</taxon>
        <taxon>Fungi</taxon>
        <taxon>Dikarya</taxon>
        <taxon>Ascomycota</taxon>
        <taxon>Pezizomycotina</taxon>
        <taxon>Eurotiomycetes</taxon>
        <taxon>Eurotiomycetidae</taxon>
        <taxon>Eurotiales</taxon>
        <taxon>Aspergillaceae</taxon>
        <taxon>Penicillium</taxon>
    </lineage>
</organism>
<dbReference type="AlphaFoldDB" id="A0A135LJ37"/>
<evidence type="ECO:0000313" key="1">
    <source>
        <dbReference type="EMBL" id="KXG48986.1"/>
    </source>
</evidence>
<dbReference type="GeneID" id="63705869"/>
<proteinExistence type="predicted"/>
<dbReference type="OrthoDB" id="4540679at2759"/>
<evidence type="ECO:0000313" key="2">
    <source>
        <dbReference type="Proteomes" id="UP000070168"/>
    </source>
</evidence>
<protein>
    <submittedName>
        <fullName evidence="1">Uncharacterized protein</fullName>
    </submittedName>
</protein>
<dbReference type="RefSeq" id="XP_040647522.1">
    <property type="nucleotide sequence ID" value="XM_040790569.1"/>
</dbReference>
<keyword evidence="2" id="KW-1185">Reference proteome</keyword>
<dbReference type="Proteomes" id="UP000070168">
    <property type="component" value="Unassembled WGS sequence"/>
</dbReference>
<accession>A0A135LJ37</accession>
<gene>
    <name evidence="1" type="ORF">PGRI_028560</name>
</gene>